<gene>
    <name evidence="1" type="ORF">H6H03_28430</name>
</gene>
<name>A0ABR8KGC3_9NOSO</name>
<dbReference type="EMBL" id="JACJTU010000037">
    <property type="protein sequence ID" value="MBD2737769.1"/>
    <property type="molecule type" value="Genomic_DNA"/>
</dbReference>
<organism evidence="1 2">
    <name type="scientific">Nostoc paludosum FACHB-159</name>
    <dbReference type="NCBI Taxonomy" id="2692908"/>
    <lineage>
        <taxon>Bacteria</taxon>
        <taxon>Bacillati</taxon>
        <taxon>Cyanobacteriota</taxon>
        <taxon>Cyanophyceae</taxon>
        <taxon>Nostocales</taxon>
        <taxon>Nostocaceae</taxon>
        <taxon>Nostoc</taxon>
    </lineage>
</organism>
<dbReference type="Proteomes" id="UP000637383">
    <property type="component" value="Unassembled WGS sequence"/>
</dbReference>
<dbReference type="RefSeq" id="WP_190958341.1">
    <property type="nucleotide sequence ID" value="NZ_JACJTU010000037.1"/>
</dbReference>
<accession>A0ABR8KGC3</accession>
<evidence type="ECO:0000313" key="2">
    <source>
        <dbReference type="Proteomes" id="UP000637383"/>
    </source>
</evidence>
<evidence type="ECO:0000313" key="1">
    <source>
        <dbReference type="EMBL" id="MBD2737769.1"/>
    </source>
</evidence>
<protein>
    <submittedName>
        <fullName evidence="1">Uncharacterized protein</fullName>
    </submittedName>
</protein>
<proteinExistence type="predicted"/>
<keyword evidence="2" id="KW-1185">Reference proteome</keyword>
<comment type="caution">
    <text evidence="1">The sequence shown here is derived from an EMBL/GenBank/DDBJ whole genome shotgun (WGS) entry which is preliminary data.</text>
</comment>
<sequence length="56" mass="7039">MKNTNTIFKNEIPKLEDYINNPWLLKQLSDRVYEIFLEDMHHQQERITNYCRERRL</sequence>
<reference evidence="1 2" key="1">
    <citation type="journal article" date="2020" name="ISME J.">
        <title>Comparative genomics reveals insights into cyanobacterial evolution and habitat adaptation.</title>
        <authorList>
            <person name="Chen M.Y."/>
            <person name="Teng W.K."/>
            <person name="Zhao L."/>
            <person name="Hu C.X."/>
            <person name="Zhou Y.K."/>
            <person name="Han B.P."/>
            <person name="Song L.R."/>
            <person name="Shu W.S."/>
        </authorList>
    </citation>
    <scope>NUCLEOTIDE SEQUENCE [LARGE SCALE GENOMIC DNA]</scope>
    <source>
        <strain evidence="1 2">FACHB-159</strain>
    </source>
</reference>